<dbReference type="Gene3D" id="4.10.860.10">
    <property type="entry name" value="UVR domain"/>
    <property type="match status" value="1"/>
</dbReference>
<dbReference type="InterPro" id="IPR010994">
    <property type="entry name" value="RuvA_2-like"/>
</dbReference>
<dbReference type="InterPro" id="IPR001943">
    <property type="entry name" value="UVR_dom"/>
</dbReference>
<dbReference type="CDD" id="cd10434">
    <property type="entry name" value="GIY-YIG_UvrC_Cho"/>
    <property type="match status" value="1"/>
</dbReference>
<keyword evidence="1 7" id="KW-0963">Cytoplasm</keyword>
<evidence type="ECO:0000313" key="12">
    <source>
        <dbReference type="EMBL" id="GAA0821898.1"/>
    </source>
</evidence>
<dbReference type="SUPFAM" id="SSF82771">
    <property type="entry name" value="GIY-YIG endonuclease"/>
    <property type="match status" value="1"/>
</dbReference>
<keyword evidence="5 7" id="KW-0234">DNA repair</keyword>
<dbReference type="InterPro" id="IPR004791">
    <property type="entry name" value="UvrC"/>
</dbReference>
<dbReference type="PROSITE" id="PS50164">
    <property type="entry name" value="GIY_YIG"/>
    <property type="match status" value="1"/>
</dbReference>
<dbReference type="PROSITE" id="PS50165">
    <property type="entry name" value="UVRC"/>
    <property type="match status" value="1"/>
</dbReference>
<dbReference type="Pfam" id="PF22920">
    <property type="entry name" value="UvrC_RNaseH"/>
    <property type="match status" value="1"/>
</dbReference>
<name>A0ABN1L9Y5_9GAMM</name>
<sequence length="644" mass="72122">MSKNHPEKLVASPAKPTRESQPPVMSFDSTAFLQAVTEQAGVYRMYNSQQQVIYVGKAKQLKKRLASYFRQDVGSVKTKALVKQICAIDVTVTHTEGEALILENNYIKKYQPKYNILLRDDKSYPYLLITAHKHPKLGLHRGGKKVKGEYFGPYPTVGAVWESLRLMQKVFPIRQCEDSYYRARSRPCLQHQLGRCSAPCVDKISQADYAEQVNLAKLFLKGKSSTVIEQLVQHMEAASQALNFELAAKYRDQIVTLRKVQQQQYVSGFTSEMDVIGLYRFKSQVCIHLLCIRSHKILGSKSYFPVVPAETNDSEIIEAFIAQHYLASDVASGGEVQGHIPKEIVIQGEVEQRLMLTELLSKQAEFEVKISSNSRSERAQYLKLAQTNAQSALVTRNSHKESMQARFTALNEVFELEQGIQRIECFDISHTMGQQTVASNVVFNQEGPLKSDYRRYNVHGITPGDDYAAMAFALNKRYSKLKNLSSTDDTQLLNVPDIVFIDGGKGQLAKAEEFFNQLELVKTPLLVGVAKGESRKPGLETLILAGSHQLISLPATSPALHLVQHIRDESHRFAIAGHRAKRQKASKKSILESIEGIGAKKRQSLLKYLGGIQEVMVADISALEKVPGISKVLAQNIYDALHDK</sequence>
<dbReference type="NCBIfam" id="NF001824">
    <property type="entry name" value="PRK00558.1-5"/>
    <property type="match status" value="1"/>
</dbReference>
<comment type="similarity">
    <text evidence="7">Belongs to the UvrC family.</text>
</comment>
<keyword evidence="13" id="KW-1185">Reference proteome</keyword>
<dbReference type="SUPFAM" id="SSF47781">
    <property type="entry name" value="RuvA domain 2-like"/>
    <property type="match status" value="1"/>
</dbReference>
<dbReference type="Pfam" id="PF02151">
    <property type="entry name" value="UVR"/>
    <property type="match status" value="1"/>
</dbReference>
<dbReference type="Gene3D" id="3.30.420.340">
    <property type="entry name" value="UvrC, RNAse H endonuclease domain"/>
    <property type="match status" value="1"/>
</dbReference>
<dbReference type="NCBIfam" id="TIGR00194">
    <property type="entry name" value="uvrC"/>
    <property type="match status" value="1"/>
</dbReference>
<keyword evidence="4 7" id="KW-0267">Excision nuclease</keyword>
<dbReference type="InterPro" id="IPR003583">
    <property type="entry name" value="Hlx-hairpin-Hlx_DNA-bd_motif"/>
</dbReference>
<comment type="caution">
    <text evidence="12">The sequence shown here is derived from an EMBL/GenBank/DDBJ whole genome shotgun (WGS) entry which is preliminary data.</text>
</comment>
<dbReference type="PANTHER" id="PTHR30562:SF1">
    <property type="entry name" value="UVRABC SYSTEM PROTEIN C"/>
    <property type="match status" value="1"/>
</dbReference>
<evidence type="ECO:0000256" key="4">
    <source>
        <dbReference type="ARBA" id="ARBA00022881"/>
    </source>
</evidence>
<proteinExistence type="inferred from homology"/>
<dbReference type="PANTHER" id="PTHR30562">
    <property type="entry name" value="UVRC/OXIDOREDUCTASE"/>
    <property type="match status" value="1"/>
</dbReference>
<dbReference type="Pfam" id="PF08459">
    <property type="entry name" value="UvrC_RNaseH_dom"/>
    <property type="match status" value="1"/>
</dbReference>
<dbReference type="InterPro" id="IPR000305">
    <property type="entry name" value="GIY-YIG_endonuc"/>
</dbReference>
<evidence type="ECO:0000256" key="8">
    <source>
        <dbReference type="SAM" id="MobiDB-lite"/>
    </source>
</evidence>
<dbReference type="Pfam" id="PF01541">
    <property type="entry name" value="GIY-YIG"/>
    <property type="match status" value="1"/>
</dbReference>
<dbReference type="SUPFAM" id="SSF46600">
    <property type="entry name" value="C-terminal UvrC-binding domain of UvrB"/>
    <property type="match status" value="1"/>
</dbReference>
<feature type="domain" description="GIY-YIG" evidence="10">
    <location>
        <begin position="38"/>
        <end position="116"/>
    </location>
</feature>
<evidence type="ECO:0000256" key="2">
    <source>
        <dbReference type="ARBA" id="ARBA00022763"/>
    </source>
</evidence>
<dbReference type="SMART" id="SM00465">
    <property type="entry name" value="GIYc"/>
    <property type="match status" value="1"/>
</dbReference>
<comment type="function">
    <text evidence="7">The UvrABC repair system catalyzes the recognition and processing of DNA lesions. UvrC both incises the 5' and 3' sides of the lesion. The N-terminal half is responsible for the 3' incision and the C-terminal half is responsible for the 5' incision.</text>
</comment>
<keyword evidence="6 7" id="KW-0742">SOS response</keyword>
<evidence type="ECO:0000256" key="1">
    <source>
        <dbReference type="ARBA" id="ARBA00022490"/>
    </source>
</evidence>
<dbReference type="InterPro" id="IPR038476">
    <property type="entry name" value="UvrC_RNase_H_dom_sf"/>
</dbReference>
<evidence type="ECO:0000256" key="3">
    <source>
        <dbReference type="ARBA" id="ARBA00022769"/>
    </source>
</evidence>
<evidence type="ECO:0000259" key="11">
    <source>
        <dbReference type="PROSITE" id="PS50165"/>
    </source>
</evidence>
<dbReference type="Gene3D" id="1.10.150.20">
    <property type="entry name" value="5' to 3' exonuclease, C-terminal subdomain"/>
    <property type="match status" value="1"/>
</dbReference>
<dbReference type="InterPro" id="IPR036876">
    <property type="entry name" value="UVR_dom_sf"/>
</dbReference>
<comment type="subcellular location">
    <subcellularLocation>
        <location evidence="7">Cytoplasm</location>
    </subcellularLocation>
</comment>
<dbReference type="Gene3D" id="3.40.1440.10">
    <property type="entry name" value="GIY-YIG endonuclease"/>
    <property type="match status" value="1"/>
</dbReference>
<accession>A0ABN1L9Y5</accession>
<dbReference type="InterPro" id="IPR050066">
    <property type="entry name" value="UvrABC_protein_C"/>
</dbReference>
<reference evidence="12 13" key="1">
    <citation type="journal article" date="2019" name="Int. J. Syst. Evol. Microbiol.">
        <title>The Global Catalogue of Microorganisms (GCM) 10K type strain sequencing project: providing services to taxonomists for standard genome sequencing and annotation.</title>
        <authorList>
            <consortium name="The Broad Institute Genomics Platform"/>
            <consortium name="The Broad Institute Genome Sequencing Center for Infectious Disease"/>
            <person name="Wu L."/>
            <person name="Ma J."/>
        </authorList>
    </citation>
    <scope>NUCLEOTIDE SEQUENCE [LARGE SCALE GENOMIC DNA]</scope>
    <source>
        <strain evidence="12 13">JCM 15608</strain>
    </source>
</reference>
<protein>
    <recommendedName>
        <fullName evidence="7">UvrABC system protein C</fullName>
        <shortName evidence="7">Protein UvrC</shortName>
    </recommendedName>
    <alternativeName>
        <fullName evidence="7">Excinuclease ABC subunit C</fullName>
    </alternativeName>
</protein>
<feature type="domain" description="UvrC family homology region profile" evidence="11">
    <location>
        <begin position="275"/>
        <end position="515"/>
    </location>
</feature>
<comment type="subunit">
    <text evidence="7">Interacts with UvrB in an incision complex.</text>
</comment>
<feature type="domain" description="UVR" evidence="9">
    <location>
        <begin position="225"/>
        <end position="260"/>
    </location>
</feature>
<evidence type="ECO:0000313" key="13">
    <source>
        <dbReference type="Proteomes" id="UP001500021"/>
    </source>
</evidence>
<evidence type="ECO:0000259" key="9">
    <source>
        <dbReference type="PROSITE" id="PS50151"/>
    </source>
</evidence>
<evidence type="ECO:0000259" key="10">
    <source>
        <dbReference type="PROSITE" id="PS50164"/>
    </source>
</evidence>
<dbReference type="InterPro" id="IPR001162">
    <property type="entry name" value="UvrC_RNase_H_dom"/>
</dbReference>
<organism evidence="12 13">
    <name type="scientific">Colwellia asteriadis</name>
    <dbReference type="NCBI Taxonomy" id="517723"/>
    <lineage>
        <taxon>Bacteria</taxon>
        <taxon>Pseudomonadati</taxon>
        <taxon>Pseudomonadota</taxon>
        <taxon>Gammaproteobacteria</taxon>
        <taxon>Alteromonadales</taxon>
        <taxon>Colwelliaceae</taxon>
        <taxon>Colwellia</taxon>
    </lineage>
</organism>
<keyword evidence="3 7" id="KW-0228">DNA excision</keyword>
<keyword evidence="2 7" id="KW-0227">DNA damage</keyword>
<dbReference type="SMART" id="SM00278">
    <property type="entry name" value="HhH1"/>
    <property type="match status" value="2"/>
</dbReference>
<evidence type="ECO:0000256" key="6">
    <source>
        <dbReference type="ARBA" id="ARBA00023236"/>
    </source>
</evidence>
<gene>
    <name evidence="7 12" type="primary">uvrC</name>
    <name evidence="12" type="ORF">GCM10009111_29470</name>
</gene>
<dbReference type="InterPro" id="IPR047296">
    <property type="entry name" value="GIY-YIG_UvrC_Cho"/>
</dbReference>
<dbReference type="PROSITE" id="PS50151">
    <property type="entry name" value="UVR"/>
    <property type="match status" value="1"/>
</dbReference>
<dbReference type="HAMAP" id="MF_00203">
    <property type="entry name" value="UvrC"/>
    <property type="match status" value="1"/>
</dbReference>
<dbReference type="InterPro" id="IPR035901">
    <property type="entry name" value="GIY-YIG_endonuc_sf"/>
</dbReference>
<dbReference type="Pfam" id="PF14520">
    <property type="entry name" value="HHH_5"/>
    <property type="match status" value="1"/>
</dbReference>
<dbReference type="EMBL" id="BAAAFA010000011">
    <property type="protein sequence ID" value="GAA0821898.1"/>
    <property type="molecule type" value="Genomic_DNA"/>
</dbReference>
<feature type="region of interest" description="Disordered" evidence="8">
    <location>
        <begin position="1"/>
        <end position="23"/>
    </location>
</feature>
<evidence type="ECO:0000256" key="7">
    <source>
        <dbReference type="HAMAP-Rule" id="MF_00203"/>
    </source>
</evidence>
<evidence type="ECO:0000256" key="5">
    <source>
        <dbReference type="ARBA" id="ARBA00023204"/>
    </source>
</evidence>
<dbReference type="Proteomes" id="UP001500021">
    <property type="component" value="Unassembled WGS sequence"/>
</dbReference>